<evidence type="ECO:0000313" key="2">
    <source>
        <dbReference type="Proteomes" id="UP000239757"/>
    </source>
</evidence>
<dbReference type="EMBL" id="KZ663290">
    <property type="protein sequence ID" value="PPS14022.1"/>
    <property type="molecule type" value="Genomic_DNA"/>
</dbReference>
<name>A0A2P5YEK4_GOSBA</name>
<proteinExistence type="predicted"/>
<dbReference type="AlphaFoldDB" id="A0A2P5YEK4"/>
<reference evidence="1 2" key="1">
    <citation type="submission" date="2015-01" db="EMBL/GenBank/DDBJ databases">
        <title>Genome of allotetraploid Gossypium barbadense reveals genomic plasticity and fiber elongation in cotton evolution.</title>
        <authorList>
            <person name="Chen X."/>
            <person name="Liu X."/>
            <person name="Zhao B."/>
            <person name="Zheng H."/>
            <person name="Hu Y."/>
            <person name="Lu G."/>
            <person name="Yang C."/>
            <person name="Chen J."/>
            <person name="Shan C."/>
            <person name="Zhang L."/>
            <person name="Zhou Y."/>
            <person name="Wang L."/>
            <person name="Guo W."/>
            <person name="Bai Y."/>
            <person name="Ruan J."/>
            <person name="Shangguan X."/>
            <person name="Mao Y."/>
            <person name="Jiang J."/>
            <person name="Zhu Y."/>
            <person name="Lei J."/>
            <person name="Kang H."/>
            <person name="Chen S."/>
            <person name="He X."/>
            <person name="Wang R."/>
            <person name="Wang Y."/>
            <person name="Chen J."/>
            <person name="Wang L."/>
            <person name="Yu S."/>
            <person name="Wang B."/>
            <person name="Wei J."/>
            <person name="Song S."/>
            <person name="Lu X."/>
            <person name="Gao Z."/>
            <person name="Gu W."/>
            <person name="Deng X."/>
            <person name="Ma D."/>
            <person name="Wang S."/>
            <person name="Liang W."/>
            <person name="Fang L."/>
            <person name="Cai C."/>
            <person name="Zhu X."/>
            <person name="Zhou B."/>
            <person name="Zhang Y."/>
            <person name="Chen Z."/>
            <person name="Xu S."/>
            <person name="Zhu R."/>
            <person name="Wang S."/>
            <person name="Zhang T."/>
            <person name="Zhao G."/>
        </authorList>
    </citation>
    <scope>NUCLEOTIDE SEQUENCE [LARGE SCALE GENOMIC DNA]</scope>
    <source>
        <strain evidence="2">cv. Xinhai21</strain>
        <tissue evidence="1">Leaf</tissue>
    </source>
</reference>
<dbReference type="Proteomes" id="UP000239757">
    <property type="component" value="Unassembled WGS sequence"/>
</dbReference>
<protein>
    <submittedName>
        <fullName evidence="1">Uncharacterized protein</fullName>
    </submittedName>
</protein>
<gene>
    <name evidence="1" type="ORF">GOBAR_AA06549</name>
</gene>
<organism evidence="1 2">
    <name type="scientific">Gossypium barbadense</name>
    <name type="common">Sea Island cotton</name>
    <name type="synonym">Hibiscus barbadensis</name>
    <dbReference type="NCBI Taxonomy" id="3634"/>
    <lineage>
        <taxon>Eukaryota</taxon>
        <taxon>Viridiplantae</taxon>
        <taxon>Streptophyta</taxon>
        <taxon>Embryophyta</taxon>
        <taxon>Tracheophyta</taxon>
        <taxon>Spermatophyta</taxon>
        <taxon>Magnoliopsida</taxon>
        <taxon>eudicotyledons</taxon>
        <taxon>Gunneridae</taxon>
        <taxon>Pentapetalae</taxon>
        <taxon>rosids</taxon>
        <taxon>malvids</taxon>
        <taxon>Malvales</taxon>
        <taxon>Malvaceae</taxon>
        <taxon>Malvoideae</taxon>
        <taxon>Gossypium</taxon>
    </lineage>
</organism>
<sequence>MPSITELRGVGLVVTIVSTSLSEQPIHVPIVDKDVRLECAIDRVRDNGNVRIGSGDVAVRVENYRQAISAINGGEE</sequence>
<accession>A0A2P5YEK4</accession>
<evidence type="ECO:0000313" key="1">
    <source>
        <dbReference type="EMBL" id="PPS14022.1"/>
    </source>
</evidence>